<organism evidence="11 12">
    <name type="scientific">Lederbergia graminis</name>
    <dbReference type="NCBI Taxonomy" id="735518"/>
    <lineage>
        <taxon>Bacteria</taxon>
        <taxon>Bacillati</taxon>
        <taxon>Bacillota</taxon>
        <taxon>Bacilli</taxon>
        <taxon>Bacillales</taxon>
        <taxon>Bacillaceae</taxon>
        <taxon>Lederbergia</taxon>
    </lineage>
</organism>
<evidence type="ECO:0000256" key="8">
    <source>
        <dbReference type="ARBA" id="ARBA00035585"/>
    </source>
</evidence>
<evidence type="ECO:0000313" key="12">
    <source>
        <dbReference type="Proteomes" id="UP001596147"/>
    </source>
</evidence>
<keyword evidence="2 10" id="KW-1003">Cell membrane</keyword>
<dbReference type="NCBIfam" id="TIGR00494">
    <property type="entry name" value="crcB"/>
    <property type="match status" value="1"/>
</dbReference>
<comment type="caution">
    <text evidence="11">The sequence shown here is derived from an EMBL/GenBank/DDBJ whole genome shotgun (WGS) entry which is preliminary data.</text>
</comment>
<keyword evidence="10" id="KW-0813">Transport</keyword>
<comment type="catalytic activity">
    <reaction evidence="8">
        <text>fluoride(in) = fluoride(out)</text>
        <dbReference type="Rhea" id="RHEA:76159"/>
        <dbReference type="ChEBI" id="CHEBI:17051"/>
    </reaction>
    <physiologicalReaction direction="left-to-right" evidence="8">
        <dbReference type="Rhea" id="RHEA:76160"/>
    </physiologicalReaction>
</comment>
<dbReference type="PANTHER" id="PTHR28259">
    <property type="entry name" value="FLUORIDE EXPORT PROTEIN 1-RELATED"/>
    <property type="match status" value="1"/>
</dbReference>
<dbReference type="InterPro" id="IPR003691">
    <property type="entry name" value="FluC"/>
</dbReference>
<keyword evidence="10" id="KW-0406">Ion transport</keyword>
<evidence type="ECO:0000256" key="7">
    <source>
        <dbReference type="ARBA" id="ARBA00035120"/>
    </source>
</evidence>
<name>A0ABW0LDX8_9BACI</name>
<comment type="similarity">
    <text evidence="7 10">Belongs to the fluoride channel Fluc/FEX (TC 1.A.43) family.</text>
</comment>
<evidence type="ECO:0000256" key="1">
    <source>
        <dbReference type="ARBA" id="ARBA00004651"/>
    </source>
</evidence>
<feature type="transmembrane region" description="Helical" evidence="10">
    <location>
        <begin position="98"/>
        <end position="119"/>
    </location>
</feature>
<gene>
    <name evidence="10 11" type="primary">crcB</name>
    <name evidence="10" type="synonym">fluC</name>
    <name evidence="11" type="ORF">ACFPM4_02025</name>
</gene>
<evidence type="ECO:0000256" key="3">
    <source>
        <dbReference type="ARBA" id="ARBA00022692"/>
    </source>
</evidence>
<evidence type="ECO:0000256" key="2">
    <source>
        <dbReference type="ARBA" id="ARBA00022475"/>
    </source>
</evidence>
<evidence type="ECO:0000256" key="9">
    <source>
        <dbReference type="ARBA" id="ARBA00049940"/>
    </source>
</evidence>
<accession>A0ABW0LDX8</accession>
<comment type="activity regulation">
    <text evidence="10">Na(+) is not transported, but it plays an essential structural role and its presence is essential for fluoride channel function.</text>
</comment>
<keyword evidence="12" id="KW-1185">Reference proteome</keyword>
<dbReference type="PANTHER" id="PTHR28259:SF1">
    <property type="entry name" value="FLUORIDE EXPORT PROTEIN 1-RELATED"/>
    <property type="match status" value="1"/>
</dbReference>
<feature type="transmembrane region" description="Helical" evidence="10">
    <location>
        <begin position="63"/>
        <end position="92"/>
    </location>
</feature>
<dbReference type="Pfam" id="PF02537">
    <property type="entry name" value="CRCB"/>
    <property type="match status" value="1"/>
</dbReference>
<feature type="transmembrane region" description="Helical" evidence="10">
    <location>
        <begin position="36"/>
        <end position="56"/>
    </location>
</feature>
<protein>
    <recommendedName>
        <fullName evidence="10">Fluoride-specific ion channel FluC</fullName>
    </recommendedName>
</protein>
<dbReference type="HAMAP" id="MF_00454">
    <property type="entry name" value="FluC"/>
    <property type="match status" value="1"/>
</dbReference>
<keyword evidence="4 10" id="KW-1133">Transmembrane helix</keyword>
<dbReference type="EMBL" id="JBHSMC010000001">
    <property type="protein sequence ID" value="MFC5463525.1"/>
    <property type="molecule type" value="Genomic_DNA"/>
</dbReference>
<evidence type="ECO:0000256" key="6">
    <source>
        <dbReference type="ARBA" id="ARBA00023303"/>
    </source>
</evidence>
<feature type="binding site" evidence="10">
    <location>
        <position position="77"/>
    </location>
    <ligand>
        <name>Na(+)</name>
        <dbReference type="ChEBI" id="CHEBI:29101"/>
        <note>structural</note>
    </ligand>
</feature>
<sequence length="120" mass="13520">MIWLVGIGGSIGAVVRYLFGQWMTNRFSNKLTFPFNTWIINLSGSLLLGLLANMYVEKEINDWIWYFFGIGFCGAYTTFSTFGMEVITLLQAKNLRLAVSYIVTSIILGLLFAAGGYFLF</sequence>
<comment type="function">
    <text evidence="9 10">Fluoride-specific ion channel. Important for reducing fluoride concentration in the cell, thus reducing its toxicity.</text>
</comment>
<dbReference type="RefSeq" id="WP_382347115.1">
    <property type="nucleotide sequence ID" value="NZ_JBHSMC010000001.1"/>
</dbReference>
<evidence type="ECO:0000256" key="5">
    <source>
        <dbReference type="ARBA" id="ARBA00023136"/>
    </source>
</evidence>
<keyword evidence="6 10" id="KW-0407">Ion channel</keyword>
<proteinExistence type="inferred from homology"/>
<keyword evidence="5 10" id="KW-0472">Membrane</keyword>
<dbReference type="Proteomes" id="UP001596147">
    <property type="component" value="Unassembled WGS sequence"/>
</dbReference>
<keyword evidence="3 10" id="KW-0812">Transmembrane</keyword>
<evidence type="ECO:0000256" key="4">
    <source>
        <dbReference type="ARBA" id="ARBA00022989"/>
    </source>
</evidence>
<evidence type="ECO:0000313" key="11">
    <source>
        <dbReference type="EMBL" id="MFC5463525.1"/>
    </source>
</evidence>
<evidence type="ECO:0000256" key="10">
    <source>
        <dbReference type="HAMAP-Rule" id="MF_00454"/>
    </source>
</evidence>
<keyword evidence="10" id="KW-0479">Metal-binding</keyword>
<comment type="subcellular location">
    <subcellularLocation>
        <location evidence="1 10">Cell membrane</location>
        <topology evidence="1 10">Multi-pass membrane protein</topology>
    </subcellularLocation>
</comment>
<reference evidence="12" key="1">
    <citation type="journal article" date="2019" name="Int. J. Syst. Evol. Microbiol.">
        <title>The Global Catalogue of Microorganisms (GCM) 10K type strain sequencing project: providing services to taxonomists for standard genome sequencing and annotation.</title>
        <authorList>
            <consortium name="The Broad Institute Genomics Platform"/>
            <consortium name="The Broad Institute Genome Sequencing Center for Infectious Disease"/>
            <person name="Wu L."/>
            <person name="Ma J."/>
        </authorList>
    </citation>
    <scope>NUCLEOTIDE SEQUENCE [LARGE SCALE GENOMIC DNA]</scope>
    <source>
        <strain evidence="12">CGMCC 1.12237</strain>
    </source>
</reference>
<keyword evidence="10" id="KW-0915">Sodium</keyword>
<feature type="binding site" evidence="10">
    <location>
        <position position="74"/>
    </location>
    <ligand>
        <name>Na(+)</name>
        <dbReference type="ChEBI" id="CHEBI:29101"/>
        <note>structural</note>
    </ligand>
</feature>